<feature type="compositionally biased region" description="Polar residues" evidence="1">
    <location>
        <begin position="207"/>
        <end position="218"/>
    </location>
</feature>
<dbReference type="SMART" id="SM00271">
    <property type="entry name" value="DnaJ"/>
    <property type="match status" value="1"/>
</dbReference>
<keyword evidence="6" id="KW-1185">Reference proteome</keyword>
<dbReference type="PROSITE" id="PS50076">
    <property type="entry name" value="DNAJ_2"/>
    <property type="match status" value="1"/>
</dbReference>
<dbReference type="Pfam" id="PF00226">
    <property type="entry name" value="DnaJ"/>
    <property type="match status" value="1"/>
</dbReference>
<feature type="region of interest" description="Disordered" evidence="1">
    <location>
        <begin position="392"/>
        <end position="414"/>
    </location>
</feature>
<evidence type="ECO:0000259" key="3">
    <source>
        <dbReference type="PROSITE" id="PS50090"/>
    </source>
</evidence>
<dbReference type="Proteomes" id="UP000324585">
    <property type="component" value="Unassembled WGS sequence"/>
</dbReference>
<dbReference type="CDD" id="cd00167">
    <property type="entry name" value="SANT"/>
    <property type="match status" value="2"/>
</dbReference>
<feature type="region of interest" description="Disordered" evidence="1">
    <location>
        <begin position="438"/>
        <end position="498"/>
    </location>
</feature>
<evidence type="ECO:0000259" key="2">
    <source>
        <dbReference type="PROSITE" id="PS50076"/>
    </source>
</evidence>
<feature type="domain" description="Myb-like" evidence="3">
    <location>
        <begin position="730"/>
        <end position="785"/>
    </location>
</feature>
<dbReference type="InterPro" id="IPR054076">
    <property type="entry name" value="ZUO1-like_ZHD"/>
</dbReference>
<dbReference type="Pfam" id="PF21884">
    <property type="entry name" value="ZUO1-like_ZHD"/>
    <property type="match status" value="1"/>
</dbReference>
<evidence type="ECO:0000313" key="6">
    <source>
        <dbReference type="Proteomes" id="UP000324585"/>
    </source>
</evidence>
<evidence type="ECO:0000256" key="1">
    <source>
        <dbReference type="SAM" id="MobiDB-lite"/>
    </source>
</evidence>
<dbReference type="OMA" id="SFWYDFD"/>
<dbReference type="GO" id="GO:0043022">
    <property type="term" value="F:ribosome binding"/>
    <property type="evidence" value="ECO:0007669"/>
    <property type="project" value="InterPro"/>
</dbReference>
<dbReference type="PROSITE" id="PS50090">
    <property type="entry name" value="MYB_LIKE"/>
    <property type="match status" value="2"/>
</dbReference>
<dbReference type="Pfam" id="PF23082">
    <property type="entry name" value="Myb_DNA-binding_2"/>
    <property type="match status" value="1"/>
</dbReference>
<organism evidence="5 6">
    <name type="scientific">Porphyridium purpureum</name>
    <name type="common">Red alga</name>
    <name type="synonym">Porphyridium cruentum</name>
    <dbReference type="NCBI Taxonomy" id="35688"/>
    <lineage>
        <taxon>Eukaryota</taxon>
        <taxon>Rhodophyta</taxon>
        <taxon>Bangiophyceae</taxon>
        <taxon>Porphyridiales</taxon>
        <taxon>Porphyridiaceae</taxon>
        <taxon>Porphyridium</taxon>
    </lineage>
</organism>
<dbReference type="CDD" id="cd06257">
    <property type="entry name" value="DnaJ"/>
    <property type="match status" value="1"/>
</dbReference>
<dbReference type="GO" id="GO:0030544">
    <property type="term" value="F:Hsp70 protein binding"/>
    <property type="evidence" value="ECO:0007669"/>
    <property type="project" value="InterPro"/>
</dbReference>
<feature type="compositionally biased region" description="Basic and acidic residues" evidence="1">
    <location>
        <begin position="438"/>
        <end position="480"/>
    </location>
</feature>
<feature type="region of interest" description="Disordered" evidence="1">
    <location>
        <begin position="199"/>
        <end position="220"/>
    </location>
</feature>
<dbReference type="PRINTS" id="PR00625">
    <property type="entry name" value="JDOMAIN"/>
</dbReference>
<dbReference type="InterPro" id="IPR001005">
    <property type="entry name" value="SANT/Myb"/>
</dbReference>
<dbReference type="InterPro" id="IPR044634">
    <property type="entry name" value="Zuotin/DnaJC2"/>
</dbReference>
<name>A0A5J4Z0Y4_PORPP</name>
<proteinExistence type="predicted"/>
<comment type="caution">
    <text evidence="5">The sequence shown here is derived from an EMBL/GenBank/DDBJ whole genome shotgun (WGS) entry which is preliminary data.</text>
</comment>
<dbReference type="Gene3D" id="1.10.287.110">
    <property type="entry name" value="DnaJ domain"/>
    <property type="match status" value="1"/>
</dbReference>
<reference evidence="6" key="1">
    <citation type="journal article" date="2019" name="Nat. Commun.">
        <title>Expansion of phycobilisome linker gene families in mesophilic red algae.</title>
        <authorList>
            <person name="Lee J."/>
            <person name="Kim D."/>
            <person name="Bhattacharya D."/>
            <person name="Yoon H.S."/>
        </authorList>
    </citation>
    <scope>NUCLEOTIDE SEQUENCE [LARGE SCALE GENOMIC DNA]</scope>
    <source>
        <strain evidence="6">CCMP 1328</strain>
    </source>
</reference>
<feature type="compositionally biased region" description="Low complexity" evidence="1">
    <location>
        <begin position="688"/>
        <end position="702"/>
    </location>
</feature>
<dbReference type="GO" id="GO:0006450">
    <property type="term" value="P:regulation of translational fidelity"/>
    <property type="evidence" value="ECO:0007669"/>
    <property type="project" value="InterPro"/>
</dbReference>
<feature type="domain" description="Myb-like" evidence="3">
    <location>
        <begin position="606"/>
        <end position="655"/>
    </location>
</feature>
<dbReference type="EMBL" id="VRMN01000002">
    <property type="protein sequence ID" value="KAA8497055.1"/>
    <property type="molecule type" value="Genomic_DNA"/>
</dbReference>
<gene>
    <name evidence="5" type="ORF">FVE85_0784</name>
</gene>
<dbReference type="InterPro" id="IPR018253">
    <property type="entry name" value="DnaJ_domain_CS"/>
</dbReference>
<dbReference type="InterPro" id="IPR009057">
    <property type="entry name" value="Homeodomain-like_sf"/>
</dbReference>
<dbReference type="PROSITE" id="PS51293">
    <property type="entry name" value="SANT"/>
    <property type="match status" value="1"/>
</dbReference>
<dbReference type="PROSITE" id="PS00636">
    <property type="entry name" value="DNAJ_1"/>
    <property type="match status" value="1"/>
</dbReference>
<feature type="region of interest" description="Disordered" evidence="1">
    <location>
        <begin position="582"/>
        <end position="613"/>
    </location>
</feature>
<dbReference type="Gene3D" id="1.10.10.60">
    <property type="entry name" value="Homeodomain-like"/>
    <property type="match status" value="2"/>
</dbReference>
<dbReference type="SMART" id="SM00717">
    <property type="entry name" value="SANT"/>
    <property type="match status" value="2"/>
</dbReference>
<feature type="domain" description="SANT" evidence="4">
    <location>
        <begin position="609"/>
        <end position="654"/>
    </location>
</feature>
<dbReference type="InterPro" id="IPR036869">
    <property type="entry name" value="J_dom_sf"/>
</dbReference>
<feature type="compositionally biased region" description="Basic and acidic residues" evidence="1">
    <location>
        <begin position="392"/>
        <end position="405"/>
    </location>
</feature>
<dbReference type="GO" id="GO:0051083">
    <property type="term" value="P:'de novo' cotranslational protein folding"/>
    <property type="evidence" value="ECO:0007669"/>
    <property type="project" value="InterPro"/>
</dbReference>
<dbReference type="AlphaFoldDB" id="A0A5J4Z0Y4"/>
<sequence length="798" mass="89333">MGSGGRSVEMLAASTAGAAVPRLCDVDAWMRDELDARGKEWVANGRAEVVSPAAAPRRRHVEHAGRAYQKQLAVRCGAWRPPSMRHILVSMASSCPDTRAASDDVLPAALAHTHVEHIARRISEVKEHEWIKLDESMARLGIMWDPSEEQLMLEQLVEQLNQQASQAEEEQSTDVKRLKSLRSAERAAVRLQSGALNGLLDDDAESGSATPRTPNDSGATPAAAIDLWSLKRLSSRNKEDYYDLLGLADVRWRASEDDIRRAFRQESMKYHPDKVGGLGEEATRHAEEHFKHVRHAYEQLSDKRKRAAYDSVDEFDDSIPSEKDVTASEEAFYDKLGQTFELNARWSTTNRVPKLGDKDSSMEEVDAFYSFWFAFDSWREFSLDLEFDPDQAESRDEKRWMERQNAKKSKARKVEENARIRALVELAYNNDPRIAGRKEAERLKREQEKERKRKEREDRQAASRFEKERKEHEAEERAQVERQQAAIAKQERDKQKKVIKQLRARVRDAVGVAIQHETDIAIGNAHRDEEHLRMMLDRVCLGLSPEQLEECAENMEKASADGSKWASSVLLCLEKYDASLNQNGSHEHHKNHAKETSGSDGKEKKQDSSRISRWTEDELSLLSKGLTKYPAGTRERWDKVADFIGTKTPKEVQERTAHIREAASKTKPTAALKAGKSVDGPKSSVGMTPGATATESAAGSTAKKQVSGETNGVGGSIKSAAATAAAVVPNAPPNSMNFSKKQQDQLELAMKRHPASLGEERWAKIASEVSGKTPDECSARYKELVAYFKLKKAAASAK</sequence>
<dbReference type="OrthoDB" id="1690618at2759"/>
<dbReference type="InterPro" id="IPR001623">
    <property type="entry name" value="DnaJ_domain"/>
</dbReference>
<accession>A0A5J4Z0Y4</accession>
<dbReference type="GO" id="GO:0005829">
    <property type="term" value="C:cytosol"/>
    <property type="evidence" value="ECO:0007669"/>
    <property type="project" value="TreeGrafter"/>
</dbReference>
<evidence type="ECO:0000259" key="4">
    <source>
        <dbReference type="PROSITE" id="PS51293"/>
    </source>
</evidence>
<feature type="region of interest" description="Disordered" evidence="1">
    <location>
        <begin position="660"/>
        <end position="712"/>
    </location>
</feature>
<dbReference type="InterPro" id="IPR017884">
    <property type="entry name" value="SANT_dom"/>
</dbReference>
<feature type="compositionally biased region" description="Basic and acidic residues" evidence="1">
    <location>
        <begin position="593"/>
        <end position="613"/>
    </location>
</feature>
<evidence type="ECO:0000313" key="5">
    <source>
        <dbReference type="EMBL" id="KAA8497055.1"/>
    </source>
</evidence>
<dbReference type="SUPFAM" id="SSF46565">
    <property type="entry name" value="Chaperone J-domain"/>
    <property type="match status" value="1"/>
</dbReference>
<dbReference type="PANTHER" id="PTHR43999">
    <property type="entry name" value="DNAJ HOMOLOG SUBFAMILY C MEMBER 2"/>
    <property type="match status" value="1"/>
</dbReference>
<dbReference type="PANTHER" id="PTHR43999:SF1">
    <property type="entry name" value="DNAJ HOMOLOG SUBFAMILY C MEMBER 2"/>
    <property type="match status" value="1"/>
</dbReference>
<dbReference type="SUPFAM" id="SSF46689">
    <property type="entry name" value="Homeodomain-like"/>
    <property type="match status" value="2"/>
</dbReference>
<feature type="domain" description="J" evidence="2">
    <location>
        <begin position="240"/>
        <end position="313"/>
    </location>
</feature>
<protein>
    <submittedName>
        <fullName evidence="5">DnaJ-like subfamily C member 2</fullName>
    </submittedName>
</protein>